<gene>
    <name evidence="1" type="ORF">D5H78_18700</name>
</gene>
<proteinExistence type="predicted"/>
<protein>
    <submittedName>
        <fullName evidence="1">Uncharacterized protein</fullName>
    </submittedName>
</protein>
<dbReference type="EMBL" id="QZEZ01000014">
    <property type="protein sequence ID" value="RJK92508.1"/>
    <property type="molecule type" value="Genomic_DNA"/>
</dbReference>
<keyword evidence="2" id="KW-1185">Reference proteome</keyword>
<dbReference type="Proteomes" id="UP000265614">
    <property type="component" value="Unassembled WGS sequence"/>
</dbReference>
<dbReference type="RefSeq" id="WP_119952032.1">
    <property type="nucleotide sequence ID" value="NZ_QZEZ01000014.1"/>
</dbReference>
<comment type="caution">
    <text evidence="1">The sequence shown here is derived from an EMBL/GenBank/DDBJ whole genome shotgun (WGS) entry which is preliminary data.</text>
</comment>
<organism evidence="1 2">
    <name type="scientific">Vallicoccus soli</name>
    <dbReference type="NCBI Taxonomy" id="2339232"/>
    <lineage>
        <taxon>Bacteria</taxon>
        <taxon>Bacillati</taxon>
        <taxon>Actinomycetota</taxon>
        <taxon>Actinomycetes</taxon>
        <taxon>Motilibacterales</taxon>
        <taxon>Vallicoccaceae</taxon>
        <taxon>Vallicoccus</taxon>
    </lineage>
</organism>
<dbReference type="AlphaFoldDB" id="A0A3A3ZC75"/>
<sequence length="79" mass="8884">MARVKKKATGRTMGTRAVRVLVTLPVKGGRKITDSGMEQLEEKIMAAIEEIDTDTIFARPAVVEISYARDVELREPFEY</sequence>
<evidence type="ECO:0000313" key="1">
    <source>
        <dbReference type="EMBL" id="RJK92508.1"/>
    </source>
</evidence>
<accession>A0A3A3ZC75</accession>
<name>A0A3A3ZC75_9ACTN</name>
<reference evidence="1 2" key="1">
    <citation type="submission" date="2018-09" db="EMBL/GenBank/DDBJ databases">
        <title>YIM 75000 draft genome.</title>
        <authorList>
            <person name="Tang S."/>
            <person name="Feng Y."/>
        </authorList>
    </citation>
    <scope>NUCLEOTIDE SEQUENCE [LARGE SCALE GENOMIC DNA]</scope>
    <source>
        <strain evidence="1 2">YIM 75000</strain>
    </source>
</reference>
<evidence type="ECO:0000313" key="2">
    <source>
        <dbReference type="Proteomes" id="UP000265614"/>
    </source>
</evidence>